<dbReference type="PRINTS" id="PR00722">
    <property type="entry name" value="CHYMOTRYPSIN"/>
</dbReference>
<dbReference type="VEuPathDB" id="VectorBase:PPAI001291"/>
<evidence type="ECO:0000313" key="10">
    <source>
        <dbReference type="Proteomes" id="UP000092462"/>
    </source>
</evidence>
<comment type="similarity">
    <text evidence="7">Belongs to the peptidase S1 family. CLIP subfamily.</text>
</comment>
<keyword evidence="5" id="KW-0720">Serine protease</keyword>
<dbReference type="PROSITE" id="PS00135">
    <property type="entry name" value="TRYPSIN_SER"/>
    <property type="match status" value="1"/>
</dbReference>
<dbReference type="VEuPathDB" id="VectorBase:PPAPM1_004721"/>
<evidence type="ECO:0000259" key="8">
    <source>
        <dbReference type="PROSITE" id="PS50240"/>
    </source>
</evidence>
<evidence type="ECO:0000256" key="7">
    <source>
        <dbReference type="ARBA" id="ARBA00024195"/>
    </source>
</evidence>
<keyword evidence="3" id="KW-0645">Protease</keyword>
<dbReference type="GO" id="GO:0006508">
    <property type="term" value="P:proteolysis"/>
    <property type="evidence" value="ECO:0007669"/>
    <property type="project" value="UniProtKB-KW"/>
</dbReference>
<evidence type="ECO:0000256" key="1">
    <source>
        <dbReference type="ARBA" id="ARBA00004613"/>
    </source>
</evidence>
<name>A0A1B0D1R8_PHLPP</name>
<dbReference type="InterPro" id="IPR018114">
    <property type="entry name" value="TRYPSIN_HIS"/>
</dbReference>
<dbReference type="SMART" id="SM00020">
    <property type="entry name" value="Tryp_SPc"/>
    <property type="match status" value="1"/>
</dbReference>
<comment type="subcellular location">
    <subcellularLocation>
        <location evidence="1">Secreted</location>
    </subcellularLocation>
</comment>
<accession>A0A1B0D1R8</accession>
<evidence type="ECO:0000256" key="4">
    <source>
        <dbReference type="ARBA" id="ARBA00022801"/>
    </source>
</evidence>
<protein>
    <recommendedName>
        <fullName evidence="8">Peptidase S1 domain-containing protein</fullName>
    </recommendedName>
</protein>
<dbReference type="Proteomes" id="UP000092462">
    <property type="component" value="Unassembled WGS sequence"/>
</dbReference>
<reference evidence="9" key="1">
    <citation type="submission" date="2022-08" db="UniProtKB">
        <authorList>
            <consortium name="EnsemblMetazoa"/>
        </authorList>
    </citation>
    <scope>IDENTIFICATION</scope>
    <source>
        <strain evidence="9">Israel</strain>
    </source>
</reference>
<dbReference type="PANTHER" id="PTHR24264:SF15">
    <property type="entry name" value="RIKEN CDNA 2210010C04 GENE"/>
    <property type="match status" value="1"/>
</dbReference>
<evidence type="ECO:0000256" key="6">
    <source>
        <dbReference type="ARBA" id="ARBA00023157"/>
    </source>
</evidence>
<evidence type="ECO:0000256" key="3">
    <source>
        <dbReference type="ARBA" id="ARBA00022670"/>
    </source>
</evidence>
<dbReference type="EMBL" id="AJVK01022275">
    <property type="status" value="NOT_ANNOTATED_CDS"/>
    <property type="molecule type" value="Genomic_DNA"/>
</dbReference>
<dbReference type="SUPFAM" id="SSF50494">
    <property type="entry name" value="Trypsin-like serine proteases"/>
    <property type="match status" value="1"/>
</dbReference>
<dbReference type="EnsemblMetazoa" id="PPAI001291-RA">
    <property type="protein sequence ID" value="PPAI001291-PA"/>
    <property type="gene ID" value="PPAI001291"/>
</dbReference>
<evidence type="ECO:0000256" key="2">
    <source>
        <dbReference type="ARBA" id="ARBA00022525"/>
    </source>
</evidence>
<dbReference type="InterPro" id="IPR001314">
    <property type="entry name" value="Peptidase_S1A"/>
</dbReference>
<keyword evidence="2" id="KW-0964">Secreted</keyword>
<dbReference type="GO" id="GO:0004252">
    <property type="term" value="F:serine-type endopeptidase activity"/>
    <property type="evidence" value="ECO:0007669"/>
    <property type="project" value="InterPro"/>
</dbReference>
<evidence type="ECO:0000256" key="5">
    <source>
        <dbReference type="ARBA" id="ARBA00022825"/>
    </source>
</evidence>
<dbReference type="InterPro" id="IPR001254">
    <property type="entry name" value="Trypsin_dom"/>
</dbReference>
<keyword evidence="10" id="KW-1185">Reference proteome</keyword>
<keyword evidence="4" id="KW-0378">Hydrolase</keyword>
<dbReference type="AlphaFoldDB" id="A0A1B0D1R8"/>
<dbReference type="InterPro" id="IPR033116">
    <property type="entry name" value="TRYPSIN_SER"/>
</dbReference>
<sequence length="256" mass="28475">MKVLFCLAVLCATWISPSIARSTNNRIVGGEDFTIEQVPYQASLIYNDNHWCGAVLLRQNFAITAAHCFDVPDFNNFREVYRIRVGSTYINREGIVATLIDVTLHPQFDVDTYNFDVAVIQICDCFTWTERIQPIALPAANQHTLEGSLGLVTGWGRLWYQGPIPDILQGAEMPILNRDRCLETYAQINPITDSMFCAGSFYGGLDSCHGDSGGPMVLNGEVIGLVSWGIACAQVDFPGVYTNISFLRPWIDQQLP</sequence>
<dbReference type="PROSITE" id="PS00134">
    <property type="entry name" value="TRYPSIN_HIS"/>
    <property type="match status" value="1"/>
</dbReference>
<dbReference type="InterPro" id="IPR050127">
    <property type="entry name" value="Serine_Proteases_S1"/>
</dbReference>
<dbReference type="Gene3D" id="2.40.10.10">
    <property type="entry name" value="Trypsin-like serine proteases"/>
    <property type="match status" value="1"/>
</dbReference>
<dbReference type="PROSITE" id="PS50240">
    <property type="entry name" value="TRYPSIN_DOM"/>
    <property type="match status" value="1"/>
</dbReference>
<dbReference type="FunFam" id="2.40.10.10:FF:000034">
    <property type="entry name" value="Eupolytin"/>
    <property type="match status" value="1"/>
</dbReference>
<keyword evidence="6" id="KW-1015">Disulfide bond</keyword>
<dbReference type="GO" id="GO:0005615">
    <property type="term" value="C:extracellular space"/>
    <property type="evidence" value="ECO:0007669"/>
    <property type="project" value="TreeGrafter"/>
</dbReference>
<dbReference type="InterPro" id="IPR043504">
    <property type="entry name" value="Peptidase_S1_PA_chymotrypsin"/>
</dbReference>
<evidence type="ECO:0000313" key="9">
    <source>
        <dbReference type="EnsemblMetazoa" id="PPAI001291-PA"/>
    </source>
</evidence>
<dbReference type="InterPro" id="IPR009003">
    <property type="entry name" value="Peptidase_S1_PA"/>
</dbReference>
<proteinExistence type="inferred from homology"/>
<dbReference type="Pfam" id="PF00089">
    <property type="entry name" value="Trypsin"/>
    <property type="match status" value="1"/>
</dbReference>
<organism evidence="9 10">
    <name type="scientific">Phlebotomus papatasi</name>
    <name type="common">Sandfly</name>
    <dbReference type="NCBI Taxonomy" id="29031"/>
    <lineage>
        <taxon>Eukaryota</taxon>
        <taxon>Metazoa</taxon>
        <taxon>Ecdysozoa</taxon>
        <taxon>Arthropoda</taxon>
        <taxon>Hexapoda</taxon>
        <taxon>Insecta</taxon>
        <taxon>Pterygota</taxon>
        <taxon>Neoptera</taxon>
        <taxon>Endopterygota</taxon>
        <taxon>Diptera</taxon>
        <taxon>Nematocera</taxon>
        <taxon>Psychodoidea</taxon>
        <taxon>Psychodidae</taxon>
        <taxon>Phlebotomus</taxon>
        <taxon>Phlebotomus</taxon>
    </lineage>
</organism>
<dbReference type="PANTHER" id="PTHR24264">
    <property type="entry name" value="TRYPSIN-RELATED"/>
    <property type="match status" value="1"/>
</dbReference>
<feature type="domain" description="Peptidase S1" evidence="8">
    <location>
        <begin position="27"/>
        <end position="256"/>
    </location>
</feature>
<dbReference type="CDD" id="cd00190">
    <property type="entry name" value="Tryp_SPc"/>
    <property type="match status" value="1"/>
</dbReference>